<keyword evidence="1" id="KW-0472">Membrane</keyword>
<dbReference type="AlphaFoldDB" id="A0A101M2H4"/>
<dbReference type="EMBL" id="LKAM01000002">
    <property type="protein sequence ID" value="KUM49707.1"/>
    <property type="molecule type" value="Genomic_DNA"/>
</dbReference>
<feature type="transmembrane region" description="Helical" evidence="1">
    <location>
        <begin position="36"/>
        <end position="54"/>
    </location>
</feature>
<protein>
    <submittedName>
        <fullName evidence="2">Uncharacterized protein</fullName>
    </submittedName>
</protein>
<organism evidence="2">
    <name type="scientific">Picea glauca</name>
    <name type="common">White spruce</name>
    <name type="synonym">Pinus glauca</name>
    <dbReference type="NCBI Taxonomy" id="3330"/>
    <lineage>
        <taxon>Eukaryota</taxon>
        <taxon>Viridiplantae</taxon>
        <taxon>Streptophyta</taxon>
        <taxon>Embryophyta</taxon>
        <taxon>Tracheophyta</taxon>
        <taxon>Spermatophyta</taxon>
        <taxon>Pinopsida</taxon>
        <taxon>Pinidae</taxon>
        <taxon>Conifers I</taxon>
        <taxon>Pinales</taxon>
        <taxon>Pinaceae</taxon>
        <taxon>Picea</taxon>
    </lineage>
</organism>
<comment type="caution">
    <text evidence="2">The sequence shown here is derived from an EMBL/GenBank/DDBJ whole genome shotgun (WGS) entry which is preliminary data.</text>
</comment>
<keyword evidence="1" id="KW-1133">Transmembrane helix</keyword>
<proteinExistence type="predicted"/>
<sequence>MGAWEEPTPLCLGIQLAFAPPEPFFSYAWTRLGVPYLPLGLDWVFITFTNLAYMDSPKPSQLYRKYSRGGIGSSRTPDLVSLVGNTLPTTVSQT</sequence>
<keyword evidence="2" id="KW-0496">Mitochondrion</keyword>
<accession>A0A101M2H4</accession>
<evidence type="ECO:0000313" key="2">
    <source>
        <dbReference type="EMBL" id="KUM49707.1"/>
    </source>
</evidence>
<evidence type="ECO:0000256" key="1">
    <source>
        <dbReference type="SAM" id="Phobius"/>
    </source>
</evidence>
<keyword evidence="1" id="KW-0812">Transmembrane</keyword>
<name>A0A101M2H4_PICGL</name>
<reference evidence="2" key="1">
    <citation type="journal article" date="2015" name="Genome Biol. Evol.">
        <title>Organellar Genomes of White Spruce (Picea glauca): Assembly and Annotation.</title>
        <authorList>
            <person name="Jackman S.D."/>
            <person name="Warren R.L."/>
            <person name="Gibb E.A."/>
            <person name="Vandervalk B.P."/>
            <person name="Mohamadi H."/>
            <person name="Chu J."/>
            <person name="Raymond A."/>
            <person name="Pleasance S."/>
            <person name="Coope R."/>
            <person name="Wildung M.R."/>
            <person name="Ritland C.E."/>
            <person name="Bousquet J."/>
            <person name="Jones S.J."/>
            <person name="Bohlmann J."/>
            <person name="Birol I."/>
        </authorList>
    </citation>
    <scope>NUCLEOTIDE SEQUENCE [LARGE SCALE GENOMIC DNA]</scope>
    <source>
        <tissue evidence="2">Flushing bud</tissue>
    </source>
</reference>
<geneLocation type="mitochondrion" evidence="2"/>
<gene>
    <name evidence="2" type="ORF">ABT39_MTgene2934</name>
</gene>